<feature type="compositionally biased region" description="Basic and acidic residues" evidence="2">
    <location>
        <begin position="29"/>
        <end position="41"/>
    </location>
</feature>
<dbReference type="GO" id="GO:0007052">
    <property type="term" value="P:mitotic spindle organization"/>
    <property type="evidence" value="ECO:0007669"/>
    <property type="project" value="TreeGrafter"/>
</dbReference>
<dbReference type="GO" id="GO:0008017">
    <property type="term" value="F:microtubule binding"/>
    <property type="evidence" value="ECO:0007669"/>
    <property type="project" value="TreeGrafter"/>
</dbReference>
<dbReference type="GO" id="GO:0005737">
    <property type="term" value="C:cytoplasm"/>
    <property type="evidence" value="ECO:0007669"/>
    <property type="project" value="TreeGrafter"/>
</dbReference>
<gene>
    <name evidence="4 5 6 7" type="primary">DLGAP5</name>
</gene>
<feature type="region of interest" description="Disordered" evidence="2">
    <location>
        <begin position="1"/>
        <end position="84"/>
    </location>
</feature>
<feature type="region of interest" description="Disordered" evidence="2">
    <location>
        <begin position="548"/>
        <end position="583"/>
    </location>
</feature>
<dbReference type="GO" id="GO:0051642">
    <property type="term" value="P:centrosome localization"/>
    <property type="evidence" value="ECO:0007669"/>
    <property type="project" value="TreeGrafter"/>
</dbReference>
<dbReference type="GO" id="GO:0007059">
    <property type="term" value="P:chromosome segregation"/>
    <property type="evidence" value="ECO:0007669"/>
    <property type="project" value="TreeGrafter"/>
</dbReference>
<evidence type="ECO:0000256" key="1">
    <source>
        <dbReference type="ARBA" id="ARBA00008839"/>
    </source>
</evidence>
<dbReference type="PANTHER" id="PTHR12353">
    <property type="entry name" value="DISKS LARGE-ASSOCIATED PROTEIN DAP SAP90/PSD-95-ASSOCIATED PROTEIN"/>
    <property type="match status" value="1"/>
</dbReference>
<dbReference type="PANTHER" id="PTHR12353:SF1">
    <property type="entry name" value="DISKS LARGE-ASSOCIATED PROTEIN 5"/>
    <property type="match status" value="1"/>
</dbReference>
<feature type="compositionally biased region" description="Pro residues" evidence="2">
    <location>
        <begin position="699"/>
        <end position="713"/>
    </location>
</feature>
<feature type="compositionally biased region" description="Gly residues" evidence="2">
    <location>
        <begin position="1"/>
        <end position="12"/>
    </location>
</feature>
<protein>
    <submittedName>
        <fullName evidence="4 5">Disks large-associated protein 5</fullName>
    </submittedName>
</protein>
<evidence type="ECO:0000256" key="2">
    <source>
        <dbReference type="SAM" id="MobiDB-lite"/>
    </source>
</evidence>
<comment type="similarity">
    <text evidence="1">Belongs to the SAPAP family.</text>
</comment>
<feature type="region of interest" description="Disordered" evidence="2">
    <location>
        <begin position="259"/>
        <end position="297"/>
    </location>
</feature>
<evidence type="ECO:0000313" key="3">
    <source>
        <dbReference type="Proteomes" id="UP001318040"/>
    </source>
</evidence>
<dbReference type="RefSeq" id="XP_032833351.1">
    <property type="nucleotide sequence ID" value="XM_032977460.1"/>
</dbReference>
<feature type="region of interest" description="Disordered" evidence="2">
    <location>
        <begin position="189"/>
        <end position="213"/>
    </location>
</feature>
<dbReference type="GO" id="GO:0005634">
    <property type="term" value="C:nucleus"/>
    <property type="evidence" value="ECO:0007669"/>
    <property type="project" value="TreeGrafter"/>
</dbReference>
<dbReference type="Pfam" id="PF03359">
    <property type="entry name" value="GKAP"/>
    <property type="match status" value="1"/>
</dbReference>
<organism evidence="3 5">
    <name type="scientific">Petromyzon marinus</name>
    <name type="common">Sea lamprey</name>
    <dbReference type="NCBI Taxonomy" id="7757"/>
    <lineage>
        <taxon>Eukaryota</taxon>
        <taxon>Metazoa</taxon>
        <taxon>Chordata</taxon>
        <taxon>Craniata</taxon>
        <taxon>Vertebrata</taxon>
        <taxon>Cyclostomata</taxon>
        <taxon>Hyperoartia</taxon>
        <taxon>Petromyzontiformes</taxon>
        <taxon>Petromyzontidae</taxon>
        <taxon>Petromyzon</taxon>
    </lineage>
</organism>
<evidence type="ECO:0000313" key="7">
    <source>
        <dbReference type="RefSeq" id="XP_032833367.1"/>
    </source>
</evidence>
<dbReference type="CTD" id="9787"/>
<dbReference type="AlphaFoldDB" id="A0AAJ7UBE6"/>
<evidence type="ECO:0000313" key="4">
    <source>
        <dbReference type="RefSeq" id="XP_032833342.1"/>
    </source>
</evidence>
<feature type="region of interest" description="Disordered" evidence="2">
    <location>
        <begin position="746"/>
        <end position="775"/>
    </location>
</feature>
<evidence type="ECO:0000313" key="6">
    <source>
        <dbReference type="RefSeq" id="XP_032833359.1"/>
    </source>
</evidence>
<dbReference type="GO" id="GO:0023052">
    <property type="term" value="P:signaling"/>
    <property type="evidence" value="ECO:0007669"/>
    <property type="project" value="InterPro"/>
</dbReference>
<dbReference type="InterPro" id="IPR005026">
    <property type="entry name" value="SAPAP"/>
</dbReference>
<feature type="region of interest" description="Disordered" evidence="2">
    <location>
        <begin position="838"/>
        <end position="871"/>
    </location>
</feature>
<sequence length="871" mass="92403">MMASGRGTGSGGVQAHAGLHKKLGPVAELRVRLAQEKAAGRRERRATILLERRRGYSPLAERSENVAPQGESGKPTGEQSSQLLRRERLAKYKEEKELRRRQAQSKKTFVVKHVKASPPRYLLSLPPGVTIAAATRPPAVAKTTTTAAKRTLVSAVVPRITTRSMARQQVPGMAGARHEPAPRTVAAQTRKAAPRVAAPAQEAKPDGKGRTVAGAGVTGRVTRLRAKEETVAAVAAPASFAARRGTRIAIKLDEVLHEEQAGEEESGDCSKAGEEAQLQPGLARSPEAALASSRRQGMARRSFAPVGFVFQGLPGMTTMMMPPPRLQPLSPCSTSSFLAPAKIAVSLSFSPMQHGPPPPRRPATPIALAVKAAEEACAPPGPEGQDGAPGVGDDTGAPCSTGGTGPLAHAGDVVAPVPAAAVVPPEAVGPAGRGEELHGVPYYRYLLRKESARLTLQCEKWEHVNVVEEVPEEMSGPVRIAVGMARLLMAERFRQFEGLVDDCDLGRGEKPTTLCDLAGFWDMVYFQVEDVNKKFAELENMQGAGWKEDLIMPPPRPLPARKKKAAAVAPRAPATRNDGARRAARERLAAFRAKAALARGAKGVEEYCVEAGAPLPPQQGEAPSLQQGEAPPTPQQGEATALQQGEAPPQQGVAPPLRSPTTPRGRKRSRGGSMTPSVTVAFEGDTPREARRPLRKTPRPAPVPPSPDTPDSPPRCCQVEPSPAESLASERDVDELELSISKYLVPSQAAAARTPERQRVEAQQQEGEEEEDAVTGGELLVPLSSDPGLLWCAGGSLLTTPFLACDSPLATASPAHLLTPQVTEERATSDNLIVFTPNATGVHHSRLTRTPPPPPLVPKRSLISPEPIGPD</sequence>
<feature type="region of interest" description="Disordered" evidence="2">
    <location>
        <begin position="614"/>
        <end position="733"/>
    </location>
</feature>
<accession>A0AAJ7UBE6</accession>
<feature type="compositionally biased region" description="Low complexity" evidence="2">
    <location>
        <begin position="190"/>
        <end position="202"/>
    </location>
</feature>
<dbReference type="Proteomes" id="UP001318040">
    <property type="component" value="Chromosome 3"/>
</dbReference>
<dbReference type="GO" id="GO:0051382">
    <property type="term" value="P:kinetochore assembly"/>
    <property type="evidence" value="ECO:0007669"/>
    <property type="project" value="TreeGrafter"/>
</dbReference>
<proteinExistence type="inferred from homology"/>
<keyword evidence="3" id="KW-1185">Reference proteome</keyword>
<name>A0AAJ7UBE6_PETMA</name>
<evidence type="ECO:0000313" key="5">
    <source>
        <dbReference type="RefSeq" id="XP_032833351.1"/>
    </source>
</evidence>
<dbReference type="RefSeq" id="XP_032833359.1">
    <property type="nucleotide sequence ID" value="XM_032977468.1"/>
</dbReference>
<dbReference type="KEGG" id="pmrn:116956031"/>
<dbReference type="GO" id="GO:0007346">
    <property type="term" value="P:regulation of mitotic cell cycle"/>
    <property type="evidence" value="ECO:0007669"/>
    <property type="project" value="TreeGrafter"/>
</dbReference>
<dbReference type="RefSeq" id="XP_032833367.1">
    <property type="nucleotide sequence ID" value="XM_032977476.1"/>
</dbReference>
<dbReference type="GO" id="GO:0031616">
    <property type="term" value="C:spindle pole centrosome"/>
    <property type="evidence" value="ECO:0007669"/>
    <property type="project" value="TreeGrafter"/>
</dbReference>
<reference evidence="4 5" key="1">
    <citation type="submission" date="2025-04" db="UniProtKB">
        <authorList>
            <consortium name="RefSeq"/>
        </authorList>
    </citation>
    <scope>IDENTIFICATION</scope>
    <source>
        <tissue evidence="4 5">Sperm</tissue>
    </source>
</reference>
<dbReference type="RefSeq" id="XP_032833342.1">
    <property type="nucleotide sequence ID" value="XM_032977451.1"/>
</dbReference>